<dbReference type="STRING" id="7897.ENSLACP00000018447"/>
<dbReference type="eggNOG" id="ENOG502QPP5">
    <property type="taxonomic scope" value="Eukaryota"/>
</dbReference>
<dbReference type="EMBL" id="AFYH01067159">
    <property type="status" value="NOT_ANNOTATED_CDS"/>
    <property type="molecule type" value="Genomic_DNA"/>
</dbReference>
<dbReference type="FunCoup" id="H3B976">
    <property type="interactions" value="191"/>
</dbReference>
<dbReference type="CDD" id="cd16973">
    <property type="entry name" value="Alpha_kinase_ALPK3"/>
    <property type="match status" value="1"/>
</dbReference>
<feature type="region of interest" description="Disordered" evidence="11">
    <location>
        <begin position="361"/>
        <end position="386"/>
    </location>
</feature>
<dbReference type="EMBL" id="AFYH01067162">
    <property type="status" value="NOT_ANNOTATED_CDS"/>
    <property type="molecule type" value="Genomic_DNA"/>
</dbReference>
<dbReference type="Bgee" id="ENSLACG00000016245">
    <property type="expression patterns" value="Expressed in post-anal tail muscle and 6 other cell types or tissues"/>
</dbReference>
<dbReference type="EMBL" id="AFYH01067158">
    <property type="status" value="NOT_ANNOTATED_CDS"/>
    <property type="molecule type" value="Genomic_DNA"/>
</dbReference>
<dbReference type="InterPro" id="IPR011009">
    <property type="entry name" value="Kinase-like_dom_sf"/>
</dbReference>
<feature type="domain" description="Alpha-type protein kinase" evidence="13">
    <location>
        <begin position="1273"/>
        <end position="1504"/>
    </location>
</feature>
<keyword evidence="4" id="KW-0808">Transferase</keyword>
<proteinExistence type="inferred from homology"/>
<evidence type="ECO:0000313" key="15">
    <source>
        <dbReference type="Proteomes" id="UP000008672"/>
    </source>
</evidence>
<dbReference type="SUPFAM" id="SSF48726">
    <property type="entry name" value="Immunoglobulin"/>
    <property type="match status" value="2"/>
</dbReference>
<evidence type="ECO:0000313" key="14">
    <source>
        <dbReference type="Ensembl" id="ENSLACP00000018447.1"/>
    </source>
</evidence>
<protein>
    <recommendedName>
        <fullName evidence="2">non-specific serine/threonine protein kinase</fullName>
        <ecNumber evidence="2">2.7.11.1</ecNumber>
    </recommendedName>
</protein>
<dbReference type="HOGENOM" id="CLU_003270_1_0_1"/>
<dbReference type="FunFam" id="2.60.40.10:FF:000069">
    <property type="entry name" value="Alpha-protein kinase 3"/>
    <property type="match status" value="1"/>
</dbReference>
<reference evidence="14" key="3">
    <citation type="submission" date="2025-09" db="UniProtKB">
        <authorList>
            <consortium name="Ensembl"/>
        </authorList>
    </citation>
    <scope>IDENTIFICATION</scope>
</reference>
<dbReference type="Pfam" id="PF07679">
    <property type="entry name" value="I-set"/>
    <property type="match status" value="2"/>
</dbReference>
<evidence type="ECO:0000256" key="2">
    <source>
        <dbReference type="ARBA" id="ARBA00012513"/>
    </source>
</evidence>
<feature type="compositionally biased region" description="Polar residues" evidence="11">
    <location>
        <begin position="1520"/>
        <end position="1551"/>
    </location>
</feature>
<evidence type="ECO:0000256" key="9">
    <source>
        <dbReference type="ARBA" id="ARBA00047899"/>
    </source>
</evidence>
<feature type="compositionally biased region" description="Basic and acidic residues" evidence="11">
    <location>
        <begin position="777"/>
        <end position="812"/>
    </location>
</feature>
<comment type="similarity">
    <text evidence="1">Belongs to the protein kinase superfamily. Alpha-type protein kinase family. ALPK subfamily.</text>
</comment>
<dbReference type="PROSITE" id="PS51158">
    <property type="entry name" value="ALPHA_KINASE"/>
    <property type="match status" value="1"/>
</dbReference>
<feature type="region of interest" description="Disordered" evidence="11">
    <location>
        <begin position="1"/>
        <end position="38"/>
    </location>
</feature>
<dbReference type="Ensembl" id="ENSLACT00000018580.1">
    <property type="protein sequence ID" value="ENSLACP00000018447.1"/>
    <property type="gene ID" value="ENSLACG00000016245.1"/>
</dbReference>
<evidence type="ECO:0000256" key="11">
    <source>
        <dbReference type="SAM" id="MobiDB-lite"/>
    </source>
</evidence>
<comment type="catalytic activity">
    <reaction evidence="10">
        <text>L-seryl-[protein] + ATP = O-phospho-L-seryl-[protein] + ADP + H(+)</text>
        <dbReference type="Rhea" id="RHEA:17989"/>
        <dbReference type="Rhea" id="RHEA-COMP:9863"/>
        <dbReference type="Rhea" id="RHEA-COMP:11604"/>
        <dbReference type="ChEBI" id="CHEBI:15378"/>
        <dbReference type="ChEBI" id="CHEBI:29999"/>
        <dbReference type="ChEBI" id="CHEBI:30616"/>
        <dbReference type="ChEBI" id="CHEBI:83421"/>
        <dbReference type="ChEBI" id="CHEBI:456216"/>
        <dbReference type="EC" id="2.7.11.1"/>
    </reaction>
</comment>
<dbReference type="InParanoid" id="H3B976"/>
<dbReference type="Pfam" id="PF02816">
    <property type="entry name" value="Alpha_kinase"/>
    <property type="match status" value="1"/>
</dbReference>
<name>H3B976_LATCH</name>
<dbReference type="SMART" id="SM00811">
    <property type="entry name" value="Alpha_kinase"/>
    <property type="match status" value="1"/>
</dbReference>
<dbReference type="InterPro" id="IPR007110">
    <property type="entry name" value="Ig-like_dom"/>
</dbReference>
<dbReference type="InterPro" id="IPR013783">
    <property type="entry name" value="Ig-like_fold"/>
</dbReference>
<feature type="region of interest" description="Disordered" evidence="11">
    <location>
        <begin position="1510"/>
        <end position="1585"/>
    </location>
</feature>
<keyword evidence="3" id="KW-0723">Serine/threonine-protein kinase</keyword>
<dbReference type="Gene3D" id="2.60.40.10">
    <property type="entry name" value="Immunoglobulins"/>
    <property type="match status" value="2"/>
</dbReference>
<keyword evidence="7" id="KW-1015">Disulfide bond</keyword>
<dbReference type="InterPro" id="IPR003599">
    <property type="entry name" value="Ig_sub"/>
</dbReference>
<feature type="compositionally biased region" description="Basic and acidic residues" evidence="11">
    <location>
        <begin position="185"/>
        <end position="199"/>
    </location>
</feature>
<keyword evidence="15" id="KW-1185">Reference proteome</keyword>
<evidence type="ECO:0000256" key="7">
    <source>
        <dbReference type="ARBA" id="ARBA00023157"/>
    </source>
</evidence>
<dbReference type="InterPro" id="IPR003598">
    <property type="entry name" value="Ig_sub2"/>
</dbReference>
<dbReference type="Proteomes" id="UP000008672">
    <property type="component" value="Unassembled WGS sequence"/>
</dbReference>
<dbReference type="PANTHER" id="PTHR47091">
    <property type="entry name" value="ALPHA-PROTEIN KINASE 2-RELATED"/>
    <property type="match status" value="1"/>
</dbReference>
<dbReference type="InterPro" id="IPR004166">
    <property type="entry name" value="a-kinase_dom"/>
</dbReference>
<feature type="region of interest" description="Disordered" evidence="11">
    <location>
        <begin position="985"/>
        <end position="1004"/>
    </location>
</feature>
<evidence type="ECO:0000256" key="10">
    <source>
        <dbReference type="ARBA" id="ARBA00048679"/>
    </source>
</evidence>
<dbReference type="OMA" id="WPPAINR"/>
<evidence type="ECO:0000256" key="8">
    <source>
        <dbReference type="ARBA" id="ARBA00023319"/>
    </source>
</evidence>
<dbReference type="GO" id="GO:0055013">
    <property type="term" value="P:cardiac muscle cell development"/>
    <property type="evidence" value="ECO:0007669"/>
    <property type="project" value="TreeGrafter"/>
</dbReference>
<feature type="domain" description="Ig-like" evidence="12">
    <location>
        <begin position="1157"/>
        <end position="1245"/>
    </location>
</feature>
<comment type="catalytic activity">
    <reaction evidence="9">
        <text>L-threonyl-[protein] + ATP = O-phospho-L-threonyl-[protein] + ADP + H(+)</text>
        <dbReference type="Rhea" id="RHEA:46608"/>
        <dbReference type="Rhea" id="RHEA-COMP:11060"/>
        <dbReference type="Rhea" id="RHEA-COMP:11605"/>
        <dbReference type="ChEBI" id="CHEBI:15378"/>
        <dbReference type="ChEBI" id="CHEBI:30013"/>
        <dbReference type="ChEBI" id="CHEBI:30616"/>
        <dbReference type="ChEBI" id="CHEBI:61977"/>
        <dbReference type="ChEBI" id="CHEBI:456216"/>
        <dbReference type="EC" id="2.7.11.1"/>
    </reaction>
</comment>
<dbReference type="PANTHER" id="PTHR47091:SF1">
    <property type="entry name" value="ALPHA-PROTEIN KINASE 3"/>
    <property type="match status" value="1"/>
</dbReference>
<dbReference type="Gene3D" id="3.20.200.10">
    <property type="entry name" value="MHCK/EF2 kinase"/>
    <property type="match status" value="1"/>
</dbReference>
<dbReference type="GO" id="GO:0004674">
    <property type="term" value="F:protein serine/threonine kinase activity"/>
    <property type="evidence" value="ECO:0007669"/>
    <property type="project" value="UniProtKB-KW"/>
</dbReference>
<sequence length="1585" mass="176889">MGSRRPLSRSYSGNGRYPSNSNSNGPQNGEELVPSNTRADSRNYFLNVRPENRSTFCTIIAQLTEETQPCFENTLKSRAVSEDSDVKFTCTVSGHPEPELTWYRDDMEMDRYCGLPKYEIFRNGKKHSLHIYKCTEDDAAIYQASARNSKGIVSCSGVLEVGTMTEYKIHQRWFAKLKQKADAKRRELEESRKRGKENLEQGDQLRTVSPERAQRKRRSPGEANIMSATSLRDKEKGVKVHIQDPESRFYEAEAAGYVNGFVTSPKGMKVTGKENMSQENSLDNDDQFLAYIYETVEIITKRPPAKDFPGKKKRKTKGEDEGEPTNQQEIKSPDVVQIDGRESSEVWNSGQSLFQYLAESAKGQASETTPKSSKRMCQEPASPNFPALEEPSSGEVYFSLKDIYFDNSFEKVVIKKEDFPQERAESLLPVTLADHERKPEEAVKGCQLQEWETLNKEVAELDALPLSVDLQPALSSGNTTSMLISDKGDEEAEMVVDAGLPPETVMQSYNQIEKKGPDSLQPDLTVQQLIPEVFFEVSALSLYADCILVAEAIKTNISSGFLYINILSGRLLGEEGGEDAKSIDPWKLQATELYLIEQVLYACVKKQTNKQTCCREAPISRGSRAKCRTAKSGSGLSPKAYTVHINQPPLQLILKQAPFFCQKEQTKKPAFSIRVDLSCSLPPKGTESTLGQEGSPVNNSSTSIKLVNVCFASSKKGGGCRKKTLLEQQGVAGTTSISHLTIKICENTKPRVPQALSSDSARSSEEGRTQRGRAKGGARERKKEKEKNKNEEGTEEEKNPINVTKDEKHASTEETRYLENIIPPGVSVPQHIMEDSESYFETKKYDQEPLLLPTDGERKPPQIKGNLVSEPIVKVVPEMPLSLSPLSETVVAQDLPLVMLLRDVKVGLDSGKNIALAPLTEKTIDNVQSITLSAKTKADIMSSTTTEELKEKPLSVPTTFLDHTQMNKISKSNTSVPVSLVTQDNPRKARTAMTVPTTEESGSTAVPSIVVGDTTLEDNTIKMEKTTENLPIIPSATPEELASGARRKIFVHKPKQSDESEHTPPMERRSPIVVSKMSNLEAPVSPHSPTMERRSPTVAHKMTTLEVPKLYEEPMDKSETTHMKKPESDKIIYPEDLKQLNDPFRANKSKLLLRWSPQVIRKVRAEQFSDASGNLKLWCQFFNVLSDSTITWYRDEIPITEVRRSAGDEAQVALAIVQASSMDCGVYQCTIQNKYGIDSTDFLLSFEVLSGFISKEDIEVGEEIEMTPMLFRKGLTDSEYWGDKFFGRIVTEEMYLGEGCLRKACRVKVIYGLDPIFESGSTCIIKVRNPIAYGTNNENNLIERNREITIQECKIQNTTKEYCKIFAAEARAVPNFGQALGIIPLHMIYRPANNIPYATIEEEMKGHFVKYCSKDSGGNLIARNDSEIEQKCCTFQHWIYQWTNGDLLVTDLEGAGGKITNVRIATKSKGYQGLKENCSLALIEQFITLHQCNHYCELLGLRSLKTTDTLQQPAKPKGSKSPSFARKTTSTQSSPQIQKKSFGSPQATRRGSLSPKAIRRASISGDTRPTIKHKTVEIPKSVRLR</sequence>
<dbReference type="EMBL" id="AFYH01067160">
    <property type="status" value="NOT_ANNOTATED_CDS"/>
    <property type="molecule type" value="Genomic_DNA"/>
</dbReference>
<feature type="region of interest" description="Disordered" evidence="11">
    <location>
        <begin position="751"/>
        <end position="812"/>
    </location>
</feature>
<keyword evidence="5" id="KW-0677">Repeat</keyword>
<feature type="region of interest" description="Disordered" evidence="11">
    <location>
        <begin position="303"/>
        <end position="336"/>
    </location>
</feature>
<evidence type="ECO:0000259" key="12">
    <source>
        <dbReference type="PROSITE" id="PS50835"/>
    </source>
</evidence>
<evidence type="ECO:0000256" key="6">
    <source>
        <dbReference type="ARBA" id="ARBA00022777"/>
    </source>
</evidence>
<keyword evidence="8" id="KW-0393">Immunoglobulin domain</keyword>
<feature type="domain" description="Ig-like" evidence="12">
    <location>
        <begin position="69"/>
        <end position="160"/>
    </location>
</feature>
<dbReference type="GO" id="GO:0005524">
    <property type="term" value="F:ATP binding"/>
    <property type="evidence" value="ECO:0007669"/>
    <property type="project" value="InterPro"/>
</dbReference>
<feature type="compositionally biased region" description="Polar residues" evidence="11">
    <location>
        <begin position="994"/>
        <end position="1004"/>
    </location>
</feature>
<dbReference type="InterPro" id="IPR013098">
    <property type="entry name" value="Ig_I-set"/>
</dbReference>
<dbReference type="SMART" id="SM00409">
    <property type="entry name" value="IG"/>
    <property type="match status" value="2"/>
</dbReference>
<keyword evidence="6" id="KW-0418">Kinase</keyword>
<dbReference type="GeneTree" id="ENSGT00940000158534"/>
<dbReference type="EMBL" id="AFYH01067161">
    <property type="status" value="NOT_ANNOTATED_CDS"/>
    <property type="molecule type" value="Genomic_DNA"/>
</dbReference>
<dbReference type="EC" id="2.7.11.1" evidence="2"/>
<dbReference type="PROSITE" id="PS50835">
    <property type="entry name" value="IG_LIKE"/>
    <property type="match status" value="2"/>
</dbReference>
<dbReference type="GO" id="GO:0005634">
    <property type="term" value="C:nucleus"/>
    <property type="evidence" value="ECO:0007669"/>
    <property type="project" value="TreeGrafter"/>
</dbReference>
<evidence type="ECO:0000256" key="3">
    <source>
        <dbReference type="ARBA" id="ARBA00022527"/>
    </source>
</evidence>
<dbReference type="SUPFAM" id="SSF56112">
    <property type="entry name" value="Protein kinase-like (PK-like)"/>
    <property type="match status" value="1"/>
</dbReference>
<organism evidence="14 15">
    <name type="scientific">Latimeria chalumnae</name>
    <name type="common">Coelacanth</name>
    <dbReference type="NCBI Taxonomy" id="7897"/>
    <lineage>
        <taxon>Eukaryota</taxon>
        <taxon>Metazoa</taxon>
        <taxon>Chordata</taxon>
        <taxon>Craniata</taxon>
        <taxon>Vertebrata</taxon>
        <taxon>Euteleostomi</taxon>
        <taxon>Coelacanthiformes</taxon>
        <taxon>Coelacanthidae</taxon>
        <taxon>Latimeria</taxon>
    </lineage>
</organism>
<evidence type="ECO:0000259" key="13">
    <source>
        <dbReference type="PROSITE" id="PS51158"/>
    </source>
</evidence>
<dbReference type="FunFam" id="2.60.40.10:FF:000543">
    <property type="entry name" value="Alpha-protein kinase 3"/>
    <property type="match status" value="1"/>
</dbReference>
<reference evidence="15" key="1">
    <citation type="submission" date="2011-08" db="EMBL/GenBank/DDBJ databases">
        <title>The draft genome of Latimeria chalumnae.</title>
        <authorList>
            <person name="Di Palma F."/>
            <person name="Alfoldi J."/>
            <person name="Johnson J."/>
            <person name="Berlin A."/>
            <person name="Gnerre S."/>
            <person name="Jaffe D."/>
            <person name="MacCallum I."/>
            <person name="Young S."/>
            <person name="Walker B.J."/>
            <person name="Lander E."/>
            <person name="Lindblad-Toh K."/>
        </authorList>
    </citation>
    <scope>NUCLEOTIDE SEQUENCE [LARGE SCALE GENOMIC DNA]</scope>
    <source>
        <strain evidence="15">Wild caught</strain>
    </source>
</reference>
<feature type="region of interest" description="Disordered" evidence="11">
    <location>
        <begin position="185"/>
        <end position="238"/>
    </location>
</feature>
<reference evidence="14" key="2">
    <citation type="submission" date="2025-08" db="UniProtKB">
        <authorList>
            <consortium name="Ensembl"/>
        </authorList>
    </citation>
    <scope>IDENTIFICATION</scope>
</reference>
<dbReference type="SMART" id="SM00408">
    <property type="entry name" value="IGc2"/>
    <property type="match status" value="2"/>
</dbReference>
<evidence type="ECO:0000256" key="5">
    <source>
        <dbReference type="ARBA" id="ARBA00022737"/>
    </source>
</evidence>
<accession>H3B976</accession>
<dbReference type="InterPro" id="IPR036179">
    <property type="entry name" value="Ig-like_dom_sf"/>
</dbReference>
<evidence type="ECO:0000256" key="1">
    <source>
        <dbReference type="ARBA" id="ARBA00008651"/>
    </source>
</evidence>
<evidence type="ECO:0000256" key="4">
    <source>
        <dbReference type="ARBA" id="ARBA00022679"/>
    </source>
</evidence>